<dbReference type="Gramene" id="KRG99462">
    <property type="protein sequence ID" value="KRG99462"/>
    <property type="gene ID" value="GLYMA_18G146800"/>
</dbReference>
<reference evidence="3 4" key="1">
    <citation type="journal article" date="2010" name="Nature">
        <title>Genome sequence of the palaeopolyploid soybean.</title>
        <authorList>
            <person name="Schmutz J."/>
            <person name="Cannon S.B."/>
            <person name="Schlueter J."/>
            <person name="Ma J."/>
            <person name="Mitros T."/>
            <person name="Nelson W."/>
            <person name="Hyten D.L."/>
            <person name="Song Q."/>
            <person name="Thelen J.J."/>
            <person name="Cheng J."/>
            <person name="Xu D."/>
            <person name="Hellsten U."/>
            <person name="May G.D."/>
            <person name="Yu Y."/>
            <person name="Sakurai T."/>
            <person name="Umezawa T."/>
            <person name="Bhattacharyya M.K."/>
            <person name="Sandhu D."/>
            <person name="Valliyodan B."/>
            <person name="Lindquist E."/>
            <person name="Peto M."/>
            <person name="Grant D."/>
            <person name="Shu S."/>
            <person name="Goodstein D."/>
            <person name="Barry K."/>
            <person name="Futrell-Griggs M."/>
            <person name="Abernathy B."/>
            <person name="Du J."/>
            <person name="Tian Z."/>
            <person name="Zhu L."/>
            <person name="Gill N."/>
            <person name="Joshi T."/>
            <person name="Libault M."/>
            <person name="Sethuraman A."/>
            <person name="Zhang X.-C."/>
            <person name="Shinozaki K."/>
            <person name="Nguyen H.T."/>
            <person name="Wing R.A."/>
            <person name="Cregan P."/>
            <person name="Specht J."/>
            <person name="Grimwood J."/>
            <person name="Rokhsar D."/>
            <person name="Stacey G."/>
            <person name="Shoemaker R.C."/>
            <person name="Jackson S.A."/>
        </authorList>
    </citation>
    <scope>NUCLEOTIDE SEQUENCE</scope>
    <source>
        <strain evidence="4">cv. Williams 82</strain>
        <tissue evidence="3">Callus</tissue>
    </source>
</reference>
<dbReference type="InParanoid" id="A0A0R0F047"/>
<evidence type="ECO:0000313" key="3">
    <source>
        <dbReference type="EMBL" id="KRG99462.1"/>
    </source>
</evidence>
<evidence type="ECO:0000259" key="2">
    <source>
        <dbReference type="SMART" id="SM00597"/>
    </source>
</evidence>
<accession>A0A0R0F047</accession>
<feature type="domain" description="TTF-type" evidence="2">
    <location>
        <begin position="13"/>
        <end position="105"/>
    </location>
</feature>
<dbReference type="InterPro" id="IPR006580">
    <property type="entry name" value="Znf_TTF"/>
</dbReference>
<dbReference type="EMBL" id="CM000851">
    <property type="protein sequence ID" value="KRG99462.1"/>
    <property type="molecule type" value="Genomic_DNA"/>
</dbReference>
<evidence type="ECO:0000256" key="1">
    <source>
        <dbReference type="SAM" id="Phobius"/>
    </source>
</evidence>
<dbReference type="AlphaFoldDB" id="A0A0R0F047"/>
<keyword evidence="1" id="KW-0472">Membrane</keyword>
<organism evidence="3">
    <name type="scientific">Glycine max</name>
    <name type="common">Soybean</name>
    <name type="synonym">Glycine hispida</name>
    <dbReference type="NCBI Taxonomy" id="3847"/>
    <lineage>
        <taxon>Eukaryota</taxon>
        <taxon>Viridiplantae</taxon>
        <taxon>Streptophyta</taxon>
        <taxon>Embryophyta</taxon>
        <taxon>Tracheophyta</taxon>
        <taxon>Spermatophyta</taxon>
        <taxon>Magnoliopsida</taxon>
        <taxon>eudicotyledons</taxon>
        <taxon>Gunneridae</taxon>
        <taxon>Pentapetalae</taxon>
        <taxon>rosids</taxon>
        <taxon>fabids</taxon>
        <taxon>Fabales</taxon>
        <taxon>Fabaceae</taxon>
        <taxon>Papilionoideae</taxon>
        <taxon>50 kb inversion clade</taxon>
        <taxon>NPAAA clade</taxon>
        <taxon>indigoferoid/millettioid clade</taxon>
        <taxon>Phaseoleae</taxon>
        <taxon>Glycine</taxon>
        <taxon>Glycine subgen. Soja</taxon>
    </lineage>
</organism>
<dbReference type="GO" id="GO:0046983">
    <property type="term" value="F:protein dimerization activity"/>
    <property type="evidence" value="ECO:0007669"/>
    <property type="project" value="InterPro"/>
</dbReference>
<feature type="transmembrane region" description="Helical" evidence="1">
    <location>
        <begin position="393"/>
        <end position="411"/>
    </location>
</feature>
<keyword evidence="5" id="KW-1185">Reference proteome</keyword>
<dbReference type="SMART" id="SM00597">
    <property type="entry name" value="ZnF_TTF"/>
    <property type="match status" value="1"/>
</dbReference>
<dbReference type="InterPro" id="IPR012337">
    <property type="entry name" value="RNaseH-like_sf"/>
</dbReference>
<dbReference type="SUPFAM" id="SSF53098">
    <property type="entry name" value="Ribonuclease H-like"/>
    <property type="match status" value="1"/>
</dbReference>
<gene>
    <name evidence="3" type="ORF">GLYMA_18G146800</name>
</gene>
<name>A0A0R0F047_SOYBN</name>
<dbReference type="PANTHER" id="PTHR11697">
    <property type="entry name" value="GENERAL TRANSCRIPTION FACTOR 2-RELATED ZINC FINGER PROTEIN"/>
    <property type="match status" value="1"/>
</dbReference>
<protein>
    <recommendedName>
        <fullName evidence="2">TTF-type domain-containing protein</fullName>
    </recommendedName>
</protein>
<dbReference type="InterPro" id="IPR055298">
    <property type="entry name" value="AtLOH3-like"/>
</dbReference>
<dbReference type="InterPro" id="IPR008906">
    <property type="entry name" value="HATC_C_dom"/>
</dbReference>
<reference evidence="4" key="2">
    <citation type="submission" date="2018-02" db="UniProtKB">
        <authorList>
            <consortium name="EnsemblPlants"/>
        </authorList>
    </citation>
    <scope>IDENTIFICATION</scope>
    <source>
        <strain evidence="4">Williams 82</strain>
    </source>
</reference>
<evidence type="ECO:0000313" key="5">
    <source>
        <dbReference type="Proteomes" id="UP000008827"/>
    </source>
</evidence>
<sequence>MQYENYPLFGEKHPRRFQSTWFKMFPSWLEYSPTDTTYCLPCYVFCKKPSGRLRSNVFTREGFRAWKKVNSRKNCAFLNHIGDNPCSPHNNAMKYCQLVFFRVHDEGPESKNRGNFLEMIKLLASYNDKKAQHGLGVSNIHGQGYDGVSLLLNDNPYAYCVHCCAHRLQLALVPASREVIPIHQFFSNLIFIVNIVCSSSKCHDEFQALKLDEIAQLMKYGDLETRKGKNQMGTLKRVGDTRWCSHLNSLICSLMKLGDVDAAYNILSSSEFILLSNIMKEIMGITYCLCQALQLLSQDILYVIFMKNVKSFCEQHDIDILDFSATYIARHGHSRHQKDHITIEHHFGVKIFLIIMDKQLQDYLDLNLSTMLELCQSLAKTRKSSTYYLIDKLFFFILTLPVSITTIERLFSTMKIIKTRLRNKMEDEFLADNMIIYIEKK</sequence>
<keyword evidence="1" id="KW-1133">Transmembrane helix</keyword>
<dbReference type="Proteomes" id="UP000008827">
    <property type="component" value="Chromosome 18"/>
</dbReference>
<evidence type="ECO:0000313" key="4">
    <source>
        <dbReference type="EnsemblPlants" id="KRG99462"/>
    </source>
</evidence>
<reference evidence="3" key="3">
    <citation type="submission" date="2018-07" db="EMBL/GenBank/DDBJ databases">
        <title>WGS assembly of Glycine max.</title>
        <authorList>
            <person name="Schmutz J."/>
            <person name="Cannon S."/>
            <person name="Schlueter J."/>
            <person name="Ma J."/>
            <person name="Mitros T."/>
            <person name="Nelson W."/>
            <person name="Hyten D."/>
            <person name="Song Q."/>
            <person name="Thelen J."/>
            <person name="Cheng J."/>
            <person name="Xu D."/>
            <person name="Hellsten U."/>
            <person name="May G."/>
            <person name="Yu Y."/>
            <person name="Sakurai T."/>
            <person name="Umezawa T."/>
            <person name="Bhattacharyya M."/>
            <person name="Sandhu D."/>
            <person name="Valliyodan B."/>
            <person name="Lindquist E."/>
            <person name="Peto M."/>
            <person name="Grant D."/>
            <person name="Shu S."/>
            <person name="Goodstein D."/>
            <person name="Barry K."/>
            <person name="Futrell-Griggs M."/>
            <person name="Abernathy B."/>
            <person name="Du J."/>
            <person name="Tian Z."/>
            <person name="Zhu L."/>
            <person name="Gill N."/>
            <person name="Joshi T."/>
            <person name="Libault M."/>
            <person name="Sethuraman A."/>
            <person name="Zhang X."/>
            <person name="Shinozaki K."/>
            <person name="Nguyen H."/>
            <person name="Wing R."/>
            <person name="Cregan P."/>
            <person name="Specht J."/>
            <person name="Grimwood J."/>
            <person name="Rokhsar D."/>
            <person name="Stacey G."/>
            <person name="Shoemaker R."/>
            <person name="Jackson S."/>
        </authorList>
    </citation>
    <scope>NUCLEOTIDE SEQUENCE</scope>
    <source>
        <tissue evidence="3">Callus</tissue>
    </source>
</reference>
<dbReference type="PANTHER" id="PTHR11697:SF230">
    <property type="entry name" value="ZINC FINGER, MYM DOMAIN CONTAINING 1"/>
    <property type="match status" value="1"/>
</dbReference>
<proteinExistence type="predicted"/>
<keyword evidence="1" id="KW-0812">Transmembrane</keyword>
<dbReference type="EnsemblPlants" id="KRG99462">
    <property type="protein sequence ID" value="KRG99462"/>
    <property type="gene ID" value="GLYMA_18G146800"/>
</dbReference>
<dbReference type="Pfam" id="PF05699">
    <property type="entry name" value="Dimer_Tnp_hAT"/>
    <property type="match status" value="1"/>
</dbReference>
<dbReference type="OMA" id="FNEDDIC"/>